<gene>
    <name evidence="2" type="ORF">LMG29739_00513</name>
</gene>
<dbReference type="Pfam" id="PF12697">
    <property type="entry name" value="Abhydrolase_6"/>
    <property type="match status" value="1"/>
</dbReference>
<dbReference type="InterPro" id="IPR000073">
    <property type="entry name" value="AB_hydrolase_1"/>
</dbReference>
<protein>
    <recommendedName>
        <fullName evidence="1">AB hydrolase-1 domain-containing protein</fullName>
    </recommendedName>
</protein>
<evidence type="ECO:0000313" key="2">
    <source>
        <dbReference type="EMBL" id="CAB3748236.1"/>
    </source>
</evidence>
<dbReference type="PANTHER" id="PTHR37017">
    <property type="entry name" value="AB HYDROLASE-1 DOMAIN-CONTAINING PROTEIN-RELATED"/>
    <property type="match status" value="1"/>
</dbReference>
<organism evidence="2 3">
    <name type="scientific">Paraburkholderia solisilvae</name>
    <dbReference type="NCBI Taxonomy" id="624376"/>
    <lineage>
        <taxon>Bacteria</taxon>
        <taxon>Pseudomonadati</taxon>
        <taxon>Pseudomonadota</taxon>
        <taxon>Betaproteobacteria</taxon>
        <taxon>Burkholderiales</taxon>
        <taxon>Burkholderiaceae</taxon>
        <taxon>Paraburkholderia</taxon>
    </lineage>
</organism>
<name>A0A6J5D6J8_9BURK</name>
<feature type="domain" description="AB hydrolase-1" evidence="1">
    <location>
        <begin position="9"/>
        <end position="230"/>
    </location>
</feature>
<dbReference type="AlphaFoldDB" id="A0A6J5D6J8"/>
<dbReference type="SUPFAM" id="SSF53474">
    <property type="entry name" value="alpha/beta-Hydrolases"/>
    <property type="match status" value="1"/>
</dbReference>
<evidence type="ECO:0000259" key="1">
    <source>
        <dbReference type="Pfam" id="PF12697"/>
    </source>
</evidence>
<reference evidence="2 3" key="1">
    <citation type="submission" date="2020-04" db="EMBL/GenBank/DDBJ databases">
        <authorList>
            <person name="De Canck E."/>
        </authorList>
    </citation>
    <scope>NUCLEOTIDE SEQUENCE [LARGE SCALE GENOMIC DNA]</scope>
    <source>
        <strain evidence="2 3">LMG 29739</strain>
    </source>
</reference>
<dbReference type="RefSeq" id="WP_175109178.1">
    <property type="nucleotide sequence ID" value="NZ_CADIKF010000002.1"/>
</dbReference>
<proteinExistence type="predicted"/>
<sequence length="236" mass="25957">MSNSERHTFVLVPGGWVGGWAWRHVLAALRKRGHEASAPTLTGLGERSHVGNDVAGLGTHIEDVVAHLEMEDLQNVTLVGWSYSGVVVTGALGRLLTRVASVIYLDAFVPEHGKAFVDYMNANVRQIMEGFRQQNKAVPPLPLEYFKLTDPSVVQFITPRFRHHPWRALFEPAMVSPEASSIPKAYIRCVRHTQPALDEAFERAAAAGARTATIDADHFAPLTAAELTVDTLIRFA</sequence>
<evidence type="ECO:0000313" key="3">
    <source>
        <dbReference type="Proteomes" id="UP000494329"/>
    </source>
</evidence>
<accession>A0A6J5D6J8</accession>
<keyword evidence="3" id="KW-1185">Reference proteome</keyword>
<dbReference type="InterPro" id="IPR029058">
    <property type="entry name" value="AB_hydrolase_fold"/>
</dbReference>
<dbReference type="EMBL" id="CADIKF010000002">
    <property type="protein sequence ID" value="CAB3748236.1"/>
    <property type="molecule type" value="Genomic_DNA"/>
</dbReference>
<dbReference type="Gene3D" id="3.40.50.1820">
    <property type="entry name" value="alpha/beta hydrolase"/>
    <property type="match status" value="1"/>
</dbReference>
<dbReference type="PANTHER" id="PTHR37017:SF11">
    <property type="entry name" value="ESTERASE_LIPASE_THIOESTERASE DOMAIN-CONTAINING PROTEIN"/>
    <property type="match status" value="1"/>
</dbReference>
<dbReference type="Proteomes" id="UP000494329">
    <property type="component" value="Unassembled WGS sequence"/>
</dbReference>
<dbReference type="InterPro" id="IPR052897">
    <property type="entry name" value="Sec-Metab_Biosynth_Hydrolase"/>
</dbReference>